<dbReference type="OrthoDB" id="10413203at2759"/>
<evidence type="ECO:0000313" key="2">
    <source>
        <dbReference type="Proteomes" id="UP000000600"/>
    </source>
</evidence>
<sequence length="73" mass="8949">MQISPFSSFYYTSLTPRSFQIYPLKFIQLQLNVPKLGNLLNCSYLSFDLRMRKQCFQKDRVKQQRNKTNYYYF</sequence>
<reference evidence="1 2" key="1">
    <citation type="journal article" date="2006" name="Nature">
        <title>Global trends of whole-genome duplications revealed by the ciliate Paramecium tetraurelia.</title>
        <authorList>
            <consortium name="Genoscope"/>
            <person name="Aury J.-M."/>
            <person name="Jaillon O."/>
            <person name="Duret L."/>
            <person name="Noel B."/>
            <person name="Jubin C."/>
            <person name="Porcel B.M."/>
            <person name="Segurens B."/>
            <person name="Daubin V."/>
            <person name="Anthouard V."/>
            <person name="Aiach N."/>
            <person name="Arnaiz O."/>
            <person name="Billaut A."/>
            <person name="Beisson J."/>
            <person name="Blanc I."/>
            <person name="Bouhouche K."/>
            <person name="Camara F."/>
            <person name="Duharcourt S."/>
            <person name="Guigo R."/>
            <person name="Gogendeau D."/>
            <person name="Katinka M."/>
            <person name="Keller A.-M."/>
            <person name="Kissmehl R."/>
            <person name="Klotz C."/>
            <person name="Koll F."/>
            <person name="Le Moue A."/>
            <person name="Lepere C."/>
            <person name="Malinsky S."/>
            <person name="Nowacki M."/>
            <person name="Nowak J.K."/>
            <person name="Plattner H."/>
            <person name="Poulain J."/>
            <person name="Ruiz F."/>
            <person name="Serrano V."/>
            <person name="Zagulski M."/>
            <person name="Dessen P."/>
            <person name="Betermier M."/>
            <person name="Weissenbach J."/>
            <person name="Scarpelli C."/>
            <person name="Schachter V."/>
            <person name="Sperling L."/>
            <person name="Meyer E."/>
            <person name="Cohen J."/>
            <person name="Wincker P."/>
        </authorList>
    </citation>
    <scope>NUCLEOTIDE SEQUENCE [LARGE SCALE GENOMIC DNA]</scope>
    <source>
        <strain evidence="1 2">Stock d4-2</strain>
    </source>
</reference>
<evidence type="ECO:0000313" key="1">
    <source>
        <dbReference type="EMBL" id="CAK79088.1"/>
    </source>
</evidence>
<dbReference type="InParanoid" id="A0D7S1"/>
<protein>
    <submittedName>
        <fullName evidence="1">Uncharacterized protein</fullName>
    </submittedName>
</protein>
<organism evidence="1 2">
    <name type="scientific">Paramecium tetraurelia</name>
    <dbReference type="NCBI Taxonomy" id="5888"/>
    <lineage>
        <taxon>Eukaryota</taxon>
        <taxon>Sar</taxon>
        <taxon>Alveolata</taxon>
        <taxon>Ciliophora</taxon>
        <taxon>Intramacronucleata</taxon>
        <taxon>Oligohymenophorea</taxon>
        <taxon>Peniculida</taxon>
        <taxon>Parameciidae</taxon>
        <taxon>Paramecium</taxon>
    </lineage>
</organism>
<dbReference type="GeneID" id="5032270"/>
<dbReference type="HOGENOM" id="CLU_2710170_0_0_1"/>
<dbReference type="RefSeq" id="XP_001446485.1">
    <property type="nucleotide sequence ID" value="XM_001446448.2"/>
</dbReference>
<dbReference type="KEGG" id="ptm:GSPATT00014055001"/>
<accession>A0D7S1</accession>
<dbReference type="EMBL" id="CT868319">
    <property type="protein sequence ID" value="CAK79088.1"/>
    <property type="molecule type" value="Genomic_DNA"/>
</dbReference>
<name>A0D7S1_PARTE</name>
<dbReference type="AlphaFoldDB" id="A0D7S1"/>
<dbReference type="Proteomes" id="UP000000600">
    <property type="component" value="Unassembled WGS sequence"/>
</dbReference>
<dbReference type="OMA" id="RSFQIYP"/>
<gene>
    <name evidence="1" type="ORF">GSPATT00014055001</name>
</gene>
<keyword evidence="2" id="KW-1185">Reference proteome</keyword>
<proteinExistence type="predicted"/>